<feature type="region of interest" description="Disordered" evidence="1">
    <location>
        <begin position="1"/>
        <end position="30"/>
    </location>
</feature>
<gene>
    <name evidence="2" type="ORF">JCGZ_09631</name>
</gene>
<name>A0A067LAG0_JATCU</name>
<evidence type="ECO:0000313" key="3">
    <source>
        <dbReference type="Proteomes" id="UP000027138"/>
    </source>
</evidence>
<organism evidence="2 3">
    <name type="scientific">Jatropha curcas</name>
    <name type="common">Barbados nut</name>
    <dbReference type="NCBI Taxonomy" id="180498"/>
    <lineage>
        <taxon>Eukaryota</taxon>
        <taxon>Viridiplantae</taxon>
        <taxon>Streptophyta</taxon>
        <taxon>Embryophyta</taxon>
        <taxon>Tracheophyta</taxon>
        <taxon>Spermatophyta</taxon>
        <taxon>Magnoliopsida</taxon>
        <taxon>eudicotyledons</taxon>
        <taxon>Gunneridae</taxon>
        <taxon>Pentapetalae</taxon>
        <taxon>rosids</taxon>
        <taxon>fabids</taxon>
        <taxon>Malpighiales</taxon>
        <taxon>Euphorbiaceae</taxon>
        <taxon>Crotonoideae</taxon>
        <taxon>Jatropheae</taxon>
        <taxon>Jatropha</taxon>
    </lineage>
</organism>
<dbReference type="Proteomes" id="UP000027138">
    <property type="component" value="Unassembled WGS sequence"/>
</dbReference>
<evidence type="ECO:0000256" key="1">
    <source>
        <dbReference type="SAM" id="MobiDB-lite"/>
    </source>
</evidence>
<evidence type="ECO:0000313" key="2">
    <source>
        <dbReference type="EMBL" id="KDP45382.1"/>
    </source>
</evidence>
<dbReference type="AlphaFoldDB" id="A0A067LAG0"/>
<proteinExistence type="predicted"/>
<accession>A0A067LAG0</accession>
<protein>
    <submittedName>
        <fullName evidence="2">Uncharacterized protein</fullName>
    </submittedName>
</protein>
<dbReference type="EMBL" id="KK914232">
    <property type="protein sequence ID" value="KDP45382.1"/>
    <property type="molecule type" value="Genomic_DNA"/>
</dbReference>
<reference evidence="2 3" key="1">
    <citation type="journal article" date="2014" name="PLoS ONE">
        <title>Global Analysis of Gene Expression Profiles in Physic Nut (Jatropha curcas L.) Seedlings Exposed to Salt Stress.</title>
        <authorList>
            <person name="Zhang L."/>
            <person name="Zhang C."/>
            <person name="Wu P."/>
            <person name="Chen Y."/>
            <person name="Li M."/>
            <person name="Jiang H."/>
            <person name="Wu G."/>
        </authorList>
    </citation>
    <scope>NUCLEOTIDE SEQUENCE [LARGE SCALE GENOMIC DNA]</scope>
    <source>
        <strain evidence="3">cv. GZQX0401</strain>
        <tissue evidence="2">Young leaves</tissue>
    </source>
</reference>
<keyword evidence="3" id="KW-1185">Reference proteome</keyword>
<sequence>MPFSAIEARPFAPNPLHHHGGYVKSSPSPGEMGIEVAEALLEELDLFGIKKEGPSDSGEGH</sequence>